<protein>
    <submittedName>
        <fullName evidence="4">Glycosyltransferase family 1 protein</fullName>
    </submittedName>
</protein>
<dbReference type="Proteomes" id="UP001548590">
    <property type="component" value="Unassembled WGS sequence"/>
</dbReference>
<evidence type="ECO:0000259" key="3">
    <source>
        <dbReference type="Pfam" id="PF13439"/>
    </source>
</evidence>
<dbReference type="CDD" id="cd03809">
    <property type="entry name" value="GT4_MtfB-like"/>
    <property type="match status" value="1"/>
</dbReference>
<feature type="domain" description="Glycosyltransferase subfamily 4-like N-terminal" evidence="3">
    <location>
        <begin position="20"/>
        <end position="168"/>
    </location>
</feature>
<evidence type="ECO:0000259" key="2">
    <source>
        <dbReference type="Pfam" id="PF00534"/>
    </source>
</evidence>
<dbReference type="InterPro" id="IPR001296">
    <property type="entry name" value="Glyco_trans_1"/>
</dbReference>
<dbReference type="InterPro" id="IPR028098">
    <property type="entry name" value="Glyco_trans_4-like_N"/>
</dbReference>
<dbReference type="Pfam" id="PF13439">
    <property type="entry name" value="Glyco_transf_4"/>
    <property type="match status" value="1"/>
</dbReference>
<name>A0ABV2CNP1_9RHOO</name>
<dbReference type="PANTHER" id="PTHR46401">
    <property type="entry name" value="GLYCOSYLTRANSFERASE WBBK-RELATED"/>
    <property type="match status" value="1"/>
</dbReference>
<dbReference type="RefSeq" id="WP_345925338.1">
    <property type="nucleotide sequence ID" value="NZ_JBDIVF010000002.1"/>
</dbReference>
<evidence type="ECO:0000256" key="1">
    <source>
        <dbReference type="ARBA" id="ARBA00022679"/>
    </source>
</evidence>
<sequence length="358" mass="39403">MSASGEILINGRFLGRRPTGVDRFAHELLRALDELIGLAPAGTNPPRFRLLVPSGVLTEFRHIPSEQVGQRQGFAWEQIDLPQAARGRPLLSLCNAAPLFKRAQIVTIHDAAPARVPESYGFRFRLWYRLLMPWLGRLSRRVLTVSEFSRREIAAAYGIPGNKIRVLPESGEHMLRVTPDTAILDRLGLHARPFVLAVSSMVPHKDFATLVRAAEQLGDQAGFDVVIAGGTDPRIFAGARLPESVRHAGYVSDGELRALYEHAACFVFPSYYEGFGLPLTEAMVLGCPVIAARAASIPEVCGEAARYFEPGNDRELAALLETSLADTAWQQAAREAGKLRSERWRWSLAAHALLEALP</sequence>
<dbReference type="Pfam" id="PF00534">
    <property type="entry name" value="Glycos_transf_1"/>
    <property type="match status" value="1"/>
</dbReference>
<evidence type="ECO:0000313" key="4">
    <source>
        <dbReference type="EMBL" id="MET1489517.1"/>
    </source>
</evidence>
<organism evidence="4 5">
    <name type="scientific">Uliginosibacterium paludis</name>
    <dbReference type="NCBI Taxonomy" id="1615952"/>
    <lineage>
        <taxon>Bacteria</taxon>
        <taxon>Pseudomonadati</taxon>
        <taxon>Pseudomonadota</taxon>
        <taxon>Betaproteobacteria</taxon>
        <taxon>Rhodocyclales</taxon>
        <taxon>Zoogloeaceae</taxon>
        <taxon>Uliginosibacterium</taxon>
    </lineage>
</organism>
<gene>
    <name evidence="4" type="ORF">ABVT11_06730</name>
</gene>
<accession>A0ABV2CNP1</accession>
<keyword evidence="5" id="KW-1185">Reference proteome</keyword>
<dbReference type="PANTHER" id="PTHR46401:SF2">
    <property type="entry name" value="GLYCOSYLTRANSFERASE WBBK-RELATED"/>
    <property type="match status" value="1"/>
</dbReference>
<dbReference type="Gene3D" id="3.40.50.2000">
    <property type="entry name" value="Glycogen Phosphorylase B"/>
    <property type="match status" value="2"/>
</dbReference>
<feature type="domain" description="Glycosyl transferase family 1" evidence="2">
    <location>
        <begin position="192"/>
        <end position="338"/>
    </location>
</feature>
<dbReference type="EMBL" id="JBEWLZ010000003">
    <property type="protein sequence ID" value="MET1489517.1"/>
    <property type="molecule type" value="Genomic_DNA"/>
</dbReference>
<keyword evidence="1" id="KW-0808">Transferase</keyword>
<reference evidence="4 5" key="1">
    <citation type="submission" date="2024-07" db="EMBL/GenBank/DDBJ databases">
        <title>Uliginosibacterium paludis KCTC:42655.</title>
        <authorList>
            <person name="Kim M.K."/>
        </authorList>
    </citation>
    <scope>NUCLEOTIDE SEQUENCE [LARGE SCALE GENOMIC DNA]</scope>
    <source>
        <strain evidence="4 5">KCTC 42655</strain>
    </source>
</reference>
<proteinExistence type="predicted"/>
<evidence type="ECO:0000313" key="5">
    <source>
        <dbReference type="Proteomes" id="UP001548590"/>
    </source>
</evidence>
<dbReference type="SUPFAM" id="SSF53756">
    <property type="entry name" value="UDP-Glycosyltransferase/glycogen phosphorylase"/>
    <property type="match status" value="1"/>
</dbReference>
<comment type="caution">
    <text evidence="4">The sequence shown here is derived from an EMBL/GenBank/DDBJ whole genome shotgun (WGS) entry which is preliminary data.</text>
</comment>